<dbReference type="InterPro" id="IPR006101">
    <property type="entry name" value="Glyco_hydro_2"/>
</dbReference>
<dbReference type="InterPro" id="IPR006102">
    <property type="entry name" value="Ig-like_GH2"/>
</dbReference>
<evidence type="ECO:0000313" key="11">
    <source>
        <dbReference type="Proteomes" id="UP000305848"/>
    </source>
</evidence>
<feature type="domain" description="Glycoside hydrolase family 2 catalytic" evidence="6">
    <location>
        <begin position="306"/>
        <end position="455"/>
    </location>
</feature>
<keyword evidence="11" id="KW-1185">Reference proteome</keyword>
<organism evidence="10 11">
    <name type="scientific">Ilyomonas limi</name>
    <dbReference type="NCBI Taxonomy" id="2575867"/>
    <lineage>
        <taxon>Bacteria</taxon>
        <taxon>Pseudomonadati</taxon>
        <taxon>Bacteroidota</taxon>
        <taxon>Chitinophagia</taxon>
        <taxon>Chitinophagales</taxon>
        <taxon>Chitinophagaceae</taxon>
        <taxon>Ilyomonas</taxon>
    </lineage>
</organism>
<evidence type="ECO:0000259" key="9">
    <source>
        <dbReference type="Pfam" id="PF18565"/>
    </source>
</evidence>
<dbReference type="SUPFAM" id="SSF49373">
    <property type="entry name" value="Invasin/intimin cell-adhesion fragments"/>
    <property type="match status" value="1"/>
</dbReference>
<evidence type="ECO:0000259" key="6">
    <source>
        <dbReference type="Pfam" id="PF02836"/>
    </source>
</evidence>
<dbReference type="SUPFAM" id="SSF51445">
    <property type="entry name" value="(Trans)glycosidases"/>
    <property type="match status" value="1"/>
</dbReference>
<dbReference type="InterPro" id="IPR040605">
    <property type="entry name" value="Glyco_hydro2_dom5"/>
</dbReference>
<dbReference type="InterPro" id="IPR017853">
    <property type="entry name" value="GH"/>
</dbReference>
<evidence type="ECO:0000259" key="5">
    <source>
        <dbReference type="Pfam" id="PF00703"/>
    </source>
</evidence>
<dbReference type="Proteomes" id="UP000305848">
    <property type="component" value="Unassembled WGS sequence"/>
</dbReference>
<evidence type="ECO:0000256" key="3">
    <source>
        <dbReference type="ARBA" id="ARBA00023295"/>
    </source>
</evidence>
<keyword evidence="2 10" id="KW-0378">Hydrolase</keyword>
<feature type="domain" description="Glycosyl hydrolases family 2 sugar binding" evidence="7">
    <location>
        <begin position="30"/>
        <end position="188"/>
    </location>
</feature>
<dbReference type="Gene3D" id="2.60.120.260">
    <property type="entry name" value="Galactose-binding domain-like"/>
    <property type="match status" value="1"/>
</dbReference>
<dbReference type="SUPFAM" id="SSF49785">
    <property type="entry name" value="Galactose-binding domain-like"/>
    <property type="match status" value="1"/>
</dbReference>
<dbReference type="GO" id="GO:0005975">
    <property type="term" value="P:carbohydrate metabolic process"/>
    <property type="evidence" value="ECO:0007669"/>
    <property type="project" value="InterPro"/>
</dbReference>
<accession>A0A4U3KZQ4</accession>
<dbReference type="GO" id="GO:0004553">
    <property type="term" value="F:hydrolase activity, hydrolyzing O-glycosyl compounds"/>
    <property type="evidence" value="ECO:0007669"/>
    <property type="project" value="InterPro"/>
</dbReference>
<dbReference type="Pfam" id="PF18565">
    <property type="entry name" value="Glyco_hydro2_C5"/>
    <property type="match status" value="1"/>
</dbReference>
<dbReference type="InterPro" id="IPR008964">
    <property type="entry name" value="Invasin/intimin_cell_adhesion"/>
</dbReference>
<dbReference type="Gene3D" id="2.60.40.10">
    <property type="entry name" value="Immunoglobulins"/>
    <property type="match status" value="3"/>
</dbReference>
<dbReference type="PANTHER" id="PTHR42732">
    <property type="entry name" value="BETA-GALACTOSIDASE"/>
    <property type="match status" value="1"/>
</dbReference>
<dbReference type="Pfam" id="PF02837">
    <property type="entry name" value="Glyco_hydro_2_N"/>
    <property type="match status" value="1"/>
</dbReference>
<sequence>MKYIITLIVLAFVLLHTAKAQRSETLFDEDWKFNKGDVANAEEDTFNDAGWRTIRLPHDWSVEDLPNSVSDSVTVTGPFLQSSVGATATGYTVGGTAWYRRHFTVNNSGGRQVSVLFDGVYMNSDVWVNGHFLGNHPYGYTPFYYNITSYLKPSGKQNTIAVRVRNEGRNSRWYSGSGIYRHVWLITTHPAHIQQWGVYITTPEVSAKAATASIQTTVENGQNNMPLTIKTYIVDAAGKTVAAAQQQAGNSSEVKTTIQLNKPHLWSPETPYLYTANTELWQNNHLVDKVATQFGVRSIEWSAVKGFLLNGQKVLLRGGCVHHDNGPLGAATIDRAEERKIELLKSVGYNAVRTSHNPPSRQFLDACDRLGMIVIDEAFDQWERPKNPQDYHLYFDTSWQKDIAAMVLRDRNHPSVIFWSIGNEVNERADSSGLRIAKQLRDAVKRLDATRPVTEAICAFWDHPGYKWDTTAAAFALLDVGGYNYQWKEYESDHAKYPERIMMGTESFPAEAYENWQQVQKHPYVIGDFVWTAMDYIGETGIGHTALDSLDAFAKAWPWFNAWCGDIDLIGGKKPQSYYRDIVWGRSKIEMLVHAPVPEGHKEVISYWGWPDEYPAYTFTGREGKPLQVHVYTQYPAVRLALNGKIIGEQTVATQARHSGISSSSFQPPLTATFTIPYQPGTLIAYGLVNGKIADSVILKTAGKPAQIQLTADRKQIGANKNDVSYITATVLDADGNVVPDTTFTLHFSVAGNGSIIATANANPAGMESFQQPVHRTFRGKCLAIVQPANAKGNIVVKAGAAGLKSGAITIEVQ</sequence>
<reference evidence="10 11" key="1">
    <citation type="submission" date="2019-05" db="EMBL/GenBank/DDBJ databases">
        <title>Panacibacter sp. strain 17mud1-8 Genome sequencing and assembly.</title>
        <authorList>
            <person name="Chhetri G."/>
        </authorList>
    </citation>
    <scope>NUCLEOTIDE SEQUENCE [LARGE SCALE GENOMIC DNA]</scope>
    <source>
        <strain evidence="10 11">17mud1-8</strain>
    </source>
</reference>
<feature type="chain" id="PRO_5020775587" evidence="4">
    <location>
        <begin position="23"/>
        <end position="814"/>
    </location>
</feature>
<name>A0A4U3KZQ4_9BACT</name>
<evidence type="ECO:0000259" key="7">
    <source>
        <dbReference type="Pfam" id="PF02837"/>
    </source>
</evidence>
<dbReference type="InterPro" id="IPR006103">
    <property type="entry name" value="Glyco_hydro_2_cat"/>
</dbReference>
<dbReference type="Gene3D" id="3.20.20.80">
    <property type="entry name" value="Glycosidases"/>
    <property type="match status" value="1"/>
</dbReference>
<feature type="signal peptide" evidence="4">
    <location>
        <begin position="1"/>
        <end position="22"/>
    </location>
</feature>
<dbReference type="Pfam" id="PF00703">
    <property type="entry name" value="Glyco_hydro_2"/>
    <property type="match status" value="1"/>
</dbReference>
<dbReference type="PRINTS" id="PR00132">
    <property type="entry name" value="GLHYDRLASE2"/>
</dbReference>
<comment type="similarity">
    <text evidence="1">Belongs to the glycosyl hydrolase 2 family.</text>
</comment>
<feature type="domain" description="DUF4982" evidence="8">
    <location>
        <begin position="624"/>
        <end position="692"/>
    </location>
</feature>
<dbReference type="OrthoDB" id="9801077at2"/>
<evidence type="ECO:0000256" key="1">
    <source>
        <dbReference type="ARBA" id="ARBA00007401"/>
    </source>
</evidence>
<dbReference type="InterPro" id="IPR006104">
    <property type="entry name" value="Glyco_hydro_2_N"/>
</dbReference>
<evidence type="ECO:0000259" key="8">
    <source>
        <dbReference type="Pfam" id="PF16355"/>
    </source>
</evidence>
<keyword evidence="4" id="KW-0732">Signal</keyword>
<gene>
    <name evidence="10" type="ORF">FC093_16505</name>
</gene>
<dbReference type="EMBL" id="SZQL01000014">
    <property type="protein sequence ID" value="TKK66637.1"/>
    <property type="molecule type" value="Genomic_DNA"/>
</dbReference>
<evidence type="ECO:0000256" key="4">
    <source>
        <dbReference type="SAM" id="SignalP"/>
    </source>
</evidence>
<protein>
    <submittedName>
        <fullName evidence="10">Glycoside hydrolase family 2 protein</fullName>
    </submittedName>
</protein>
<evidence type="ECO:0000313" key="10">
    <source>
        <dbReference type="EMBL" id="TKK66637.1"/>
    </source>
</evidence>
<comment type="caution">
    <text evidence="10">The sequence shown here is derived from an EMBL/GenBank/DDBJ whole genome shotgun (WGS) entry which is preliminary data.</text>
</comment>
<dbReference type="AlphaFoldDB" id="A0A4U3KZQ4"/>
<dbReference type="InterPro" id="IPR008979">
    <property type="entry name" value="Galactose-bd-like_sf"/>
</dbReference>
<dbReference type="Pfam" id="PF16355">
    <property type="entry name" value="DUF4982"/>
    <property type="match status" value="1"/>
</dbReference>
<feature type="domain" description="Glycoside hydrolase family 2" evidence="9">
    <location>
        <begin position="708"/>
        <end position="810"/>
    </location>
</feature>
<dbReference type="InterPro" id="IPR036156">
    <property type="entry name" value="Beta-gal/glucu_dom_sf"/>
</dbReference>
<proteinExistence type="inferred from homology"/>
<dbReference type="Pfam" id="PF02836">
    <property type="entry name" value="Glyco_hydro_2_C"/>
    <property type="match status" value="1"/>
</dbReference>
<dbReference type="InterPro" id="IPR051913">
    <property type="entry name" value="GH2_Domain-Containing"/>
</dbReference>
<feature type="domain" description="Glycoside hydrolase family 2 immunoglobulin-like beta-sandwich" evidence="5">
    <location>
        <begin position="199"/>
        <end position="297"/>
    </location>
</feature>
<dbReference type="InterPro" id="IPR023232">
    <property type="entry name" value="Glyco_hydro_2_AS"/>
</dbReference>
<dbReference type="InterPro" id="IPR013783">
    <property type="entry name" value="Ig-like_fold"/>
</dbReference>
<evidence type="ECO:0000256" key="2">
    <source>
        <dbReference type="ARBA" id="ARBA00022801"/>
    </source>
</evidence>
<dbReference type="InterPro" id="IPR032311">
    <property type="entry name" value="DUF4982"/>
</dbReference>
<dbReference type="RefSeq" id="WP_137262910.1">
    <property type="nucleotide sequence ID" value="NZ_SZQL01000014.1"/>
</dbReference>
<keyword evidence="3" id="KW-0326">Glycosidase</keyword>
<dbReference type="PANTHER" id="PTHR42732:SF1">
    <property type="entry name" value="BETA-MANNOSIDASE"/>
    <property type="match status" value="1"/>
</dbReference>
<dbReference type="SUPFAM" id="SSF49303">
    <property type="entry name" value="beta-Galactosidase/glucuronidase domain"/>
    <property type="match status" value="1"/>
</dbReference>
<dbReference type="PROSITE" id="PS00608">
    <property type="entry name" value="GLYCOSYL_HYDROL_F2_2"/>
    <property type="match status" value="1"/>
</dbReference>